<comment type="caution">
    <text evidence="8">The sequence shown here is derived from an EMBL/GenBank/DDBJ whole genome shotgun (WGS) entry which is preliminary data.</text>
</comment>
<dbReference type="Proteomes" id="UP000092555">
    <property type="component" value="Unassembled WGS sequence"/>
</dbReference>
<protein>
    <recommendedName>
        <fullName evidence="7">Amino acid transporter transmembrane domain-containing protein</fullName>
    </recommendedName>
</protein>
<dbReference type="InterPro" id="IPR013057">
    <property type="entry name" value="AA_transpt_TM"/>
</dbReference>
<feature type="transmembrane region" description="Helical" evidence="6">
    <location>
        <begin position="579"/>
        <end position="600"/>
    </location>
</feature>
<dbReference type="EMBL" id="LXTC01000002">
    <property type="protein sequence ID" value="OBA21996.1"/>
    <property type="molecule type" value="Genomic_DNA"/>
</dbReference>
<evidence type="ECO:0000313" key="8">
    <source>
        <dbReference type="EMBL" id="OBA21996.1"/>
    </source>
</evidence>
<organism evidence="8 9">
    <name type="scientific">Metschnikowia bicuspidata var. bicuspidata NRRL YB-4993</name>
    <dbReference type="NCBI Taxonomy" id="869754"/>
    <lineage>
        <taxon>Eukaryota</taxon>
        <taxon>Fungi</taxon>
        <taxon>Dikarya</taxon>
        <taxon>Ascomycota</taxon>
        <taxon>Saccharomycotina</taxon>
        <taxon>Pichiomycetes</taxon>
        <taxon>Metschnikowiaceae</taxon>
        <taxon>Metschnikowia</taxon>
    </lineage>
</organism>
<dbReference type="Pfam" id="PF01490">
    <property type="entry name" value="Aa_trans"/>
    <property type="match status" value="1"/>
</dbReference>
<evidence type="ECO:0000256" key="2">
    <source>
        <dbReference type="ARBA" id="ARBA00008066"/>
    </source>
</evidence>
<dbReference type="GO" id="GO:0005302">
    <property type="term" value="F:L-tyrosine transmembrane transporter activity"/>
    <property type="evidence" value="ECO:0007669"/>
    <property type="project" value="TreeGrafter"/>
</dbReference>
<feature type="transmembrane region" description="Helical" evidence="6">
    <location>
        <begin position="539"/>
        <end position="558"/>
    </location>
</feature>
<keyword evidence="4 6" id="KW-1133">Transmembrane helix</keyword>
<feature type="transmembrane region" description="Helical" evidence="6">
    <location>
        <begin position="336"/>
        <end position="354"/>
    </location>
</feature>
<feature type="transmembrane region" description="Helical" evidence="6">
    <location>
        <begin position="193"/>
        <end position="214"/>
    </location>
</feature>
<evidence type="ECO:0000256" key="3">
    <source>
        <dbReference type="ARBA" id="ARBA00022692"/>
    </source>
</evidence>
<comment type="similarity">
    <text evidence="2">Belongs to the amino acid/polyamine transporter 2 family.</text>
</comment>
<dbReference type="PANTHER" id="PTHR22950:SF666">
    <property type="entry name" value="VACUOLAR AMINO ACID TRANSPORTER 4"/>
    <property type="match status" value="1"/>
</dbReference>
<feature type="transmembrane region" description="Helical" evidence="6">
    <location>
        <begin position="374"/>
        <end position="394"/>
    </location>
</feature>
<dbReference type="RefSeq" id="XP_018712492.1">
    <property type="nucleotide sequence ID" value="XM_018858713.1"/>
</dbReference>
<dbReference type="GO" id="GO:0005774">
    <property type="term" value="C:vacuolar membrane"/>
    <property type="evidence" value="ECO:0007669"/>
    <property type="project" value="TreeGrafter"/>
</dbReference>
<dbReference type="OrthoDB" id="1684102at2759"/>
<feature type="transmembrane region" description="Helical" evidence="6">
    <location>
        <begin position="406"/>
        <end position="427"/>
    </location>
</feature>
<evidence type="ECO:0000313" key="9">
    <source>
        <dbReference type="Proteomes" id="UP000092555"/>
    </source>
</evidence>
<feature type="transmembrane region" description="Helical" evidence="6">
    <location>
        <begin position="309"/>
        <end position="329"/>
    </location>
</feature>
<dbReference type="PANTHER" id="PTHR22950">
    <property type="entry name" value="AMINO ACID TRANSPORTER"/>
    <property type="match status" value="1"/>
</dbReference>
<name>A0A1A0HDA4_9ASCO</name>
<evidence type="ECO:0000259" key="7">
    <source>
        <dbReference type="Pfam" id="PF01490"/>
    </source>
</evidence>
<keyword evidence="9" id="KW-1185">Reference proteome</keyword>
<evidence type="ECO:0000256" key="4">
    <source>
        <dbReference type="ARBA" id="ARBA00022989"/>
    </source>
</evidence>
<comment type="subcellular location">
    <subcellularLocation>
        <location evidence="1">Membrane</location>
        <topology evidence="1">Multi-pass membrane protein</topology>
    </subcellularLocation>
</comment>
<evidence type="ECO:0000256" key="1">
    <source>
        <dbReference type="ARBA" id="ARBA00004141"/>
    </source>
</evidence>
<feature type="transmembrane region" description="Helical" evidence="6">
    <location>
        <begin position="515"/>
        <end position="533"/>
    </location>
</feature>
<evidence type="ECO:0000256" key="6">
    <source>
        <dbReference type="SAM" id="Phobius"/>
    </source>
</evidence>
<keyword evidence="3 6" id="KW-0812">Transmembrane</keyword>
<keyword evidence="5 6" id="KW-0472">Membrane</keyword>
<evidence type="ECO:0000256" key="5">
    <source>
        <dbReference type="ARBA" id="ARBA00023136"/>
    </source>
</evidence>
<gene>
    <name evidence="8" type="ORF">METBIDRAFT_77517</name>
</gene>
<dbReference type="AlphaFoldDB" id="A0A1A0HDA4"/>
<accession>A0A1A0HDA4</accession>
<reference evidence="8 9" key="1">
    <citation type="submission" date="2016-05" db="EMBL/GenBank/DDBJ databases">
        <title>Comparative genomics of biotechnologically important yeasts.</title>
        <authorList>
            <consortium name="DOE Joint Genome Institute"/>
            <person name="Riley R."/>
            <person name="Haridas S."/>
            <person name="Wolfe K.H."/>
            <person name="Lopes M.R."/>
            <person name="Hittinger C.T."/>
            <person name="Goker M."/>
            <person name="Salamov A."/>
            <person name="Wisecaver J."/>
            <person name="Long T.M."/>
            <person name="Aerts A.L."/>
            <person name="Barry K."/>
            <person name="Choi C."/>
            <person name="Clum A."/>
            <person name="Coughlan A.Y."/>
            <person name="Deshpande S."/>
            <person name="Douglass A.P."/>
            <person name="Hanson S.J."/>
            <person name="Klenk H.-P."/>
            <person name="LaButti K."/>
            <person name="Lapidus A."/>
            <person name="Lindquist E."/>
            <person name="Lipzen A."/>
            <person name="Meier-kolthoff J.P."/>
            <person name="Ohm R.A."/>
            <person name="Otillar R.P."/>
            <person name="Pangilinan J."/>
            <person name="Peng Y."/>
            <person name="Rokas A."/>
            <person name="Rosa C.A."/>
            <person name="Scheuner C."/>
            <person name="Sibirny A.A."/>
            <person name="Slot J.C."/>
            <person name="Stielow J.B."/>
            <person name="Sun H."/>
            <person name="Kurtzman C.P."/>
            <person name="Blackwell M."/>
            <person name="Grigoriev I.V."/>
            <person name="Jeffries T.W."/>
        </authorList>
    </citation>
    <scope>NUCLEOTIDE SEQUENCE [LARGE SCALE GENOMIC DNA]</scope>
    <source>
        <strain evidence="8 9">NRRL YB-4993</strain>
    </source>
</reference>
<feature type="domain" description="Amino acid transporter transmembrane" evidence="7">
    <location>
        <begin position="191"/>
        <end position="597"/>
    </location>
</feature>
<feature type="transmembrane region" description="Helical" evidence="6">
    <location>
        <begin position="447"/>
        <end position="469"/>
    </location>
</feature>
<feature type="transmembrane region" description="Helical" evidence="6">
    <location>
        <begin position="220"/>
        <end position="243"/>
    </location>
</feature>
<feature type="transmembrane region" description="Helical" evidence="6">
    <location>
        <begin position="269"/>
        <end position="289"/>
    </location>
</feature>
<proteinExistence type="inferred from homology"/>
<dbReference type="GeneID" id="30031689"/>
<dbReference type="STRING" id="869754.A0A1A0HDA4"/>
<sequence length="601" mass="67312">MAQLLCAATRADGLLHNYDERVSLINGFGLPNVDYKTISKHLASPQDTLKLPGGDVARYMHQQLSSVERRMTRLSSFLDFQSEQRRESTASEINVPGGFRREFLVKKNLNQNKAPPSFLTRNFVEFLSIYGQFAGEDFDSDSEADETDNDDDSGLRFEDVFDEEALLMHERGIPSLPRKQPRRKKQKPQGTASCVKTFFLLFKALVGSGILFLPRAFCNGGLLFSTVIMSVFGILTYLCYIVLIQSKKVLGKSSYGELGYLTHGKPLKYCIMVSIIISQIGFVATYILFTAENMTSFLESFLNVQLNKQVMFLVQCMLLIPLALIRDLAKLSFTSFTSSVFILVGLVIIFYFSGLQLIQEGMGPHIVNFNGSTWSMLIGIAVTSFEGIGLILPIEASMARPEKFPLVLLVSMIAITTLFVLIGVVGYSAYGENVKLIIILNLPQLNAAVQLILVLYSIAVFLTAPLQLFPAIKIGELAIFNSSLFLSKEQRHTCEEGRLYQTSGKYNPQIKWMKNLFRAIVVMVITVLAWVNADNIDKFVSFNGCFACIPLVYIYPPLIHLKTFEQNGRQPRALKIFDYVLIVVGIVAVVYTTYQILFAIE</sequence>